<dbReference type="Gene3D" id="3.10.560.10">
    <property type="entry name" value="Outer membrane lipoprotein wza domain like"/>
    <property type="match status" value="1"/>
</dbReference>
<evidence type="ECO:0000259" key="1">
    <source>
        <dbReference type="Pfam" id="PF10531"/>
    </source>
</evidence>
<dbReference type="Pfam" id="PF10531">
    <property type="entry name" value="SLBB"/>
    <property type="match status" value="1"/>
</dbReference>
<feature type="domain" description="Soluble ligand binding" evidence="1">
    <location>
        <begin position="97"/>
        <end position="138"/>
    </location>
</feature>
<gene>
    <name evidence="2" type="ORF">BB776_00170</name>
</gene>
<dbReference type="EMBL" id="MBQG01000058">
    <property type="protein sequence ID" value="OHX53544.1"/>
    <property type="molecule type" value="Genomic_DNA"/>
</dbReference>
<protein>
    <recommendedName>
        <fullName evidence="1">Soluble ligand binding domain-containing protein</fullName>
    </recommendedName>
</protein>
<proteinExistence type="predicted"/>
<dbReference type="Proteomes" id="UP000242153">
    <property type="component" value="Unassembled WGS sequence"/>
</dbReference>
<keyword evidence="3" id="KW-1185">Reference proteome</keyword>
<reference evidence="2" key="1">
    <citation type="submission" date="2016-07" db="EMBL/GenBank/DDBJ databases">
        <title>Draft genome Planococcus salivarum.</title>
        <authorList>
            <person name="See-Too W.S."/>
        </authorList>
    </citation>
    <scope>NUCLEOTIDE SEQUENCE [LARGE SCALE GENOMIC DNA]</scope>
    <source>
        <strain evidence="2">DSM 23820</strain>
    </source>
</reference>
<organism evidence="2 3">
    <name type="scientific">Planococcus salinarum</name>
    <dbReference type="NCBI Taxonomy" id="622695"/>
    <lineage>
        <taxon>Bacteria</taxon>
        <taxon>Bacillati</taxon>
        <taxon>Bacillota</taxon>
        <taxon>Bacilli</taxon>
        <taxon>Bacillales</taxon>
        <taxon>Caryophanaceae</taxon>
        <taxon>Planococcus</taxon>
    </lineage>
</organism>
<name>A0ABX3D2F4_9BACL</name>
<accession>A0ABX3D2F4</accession>
<evidence type="ECO:0000313" key="3">
    <source>
        <dbReference type="Proteomes" id="UP000242153"/>
    </source>
</evidence>
<evidence type="ECO:0000313" key="2">
    <source>
        <dbReference type="EMBL" id="OHX53544.1"/>
    </source>
</evidence>
<sequence length="177" mass="18995">MYNSDSFHLIASRWKEGCKLTIQQIFSKYSRLLIPAAVLSMLALYFLFPHGDSEETGAAPSDLITAESPQLSETPTIINETETETKTETVPAKILIEIKGQVNAPGVFEMPSESRLHDAIELAGGFLPDADDLSLNMAMKLTDEMSVFVPKAGEAADAPPVITQPAEAAATAEAGAR</sequence>
<comment type="caution">
    <text evidence="2">The sequence shown here is derived from an EMBL/GenBank/DDBJ whole genome shotgun (WGS) entry which is preliminary data.</text>
</comment>
<dbReference type="InterPro" id="IPR019554">
    <property type="entry name" value="Soluble_ligand-bd"/>
</dbReference>